<dbReference type="GO" id="GO:0016758">
    <property type="term" value="F:hexosyltransferase activity"/>
    <property type="evidence" value="ECO:0007669"/>
    <property type="project" value="UniProtKB-ARBA"/>
</dbReference>
<accession>D1PV89</accession>
<dbReference type="Pfam" id="PF00535">
    <property type="entry name" value="Glycos_transf_2"/>
    <property type="match status" value="1"/>
</dbReference>
<dbReference type="InterPro" id="IPR001173">
    <property type="entry name" value="Glyco_trans_2-like"/>
</dbReference>
<dbReference type="CDD" id="cd00761">
    <property type="entry name" value="Glyco_tranf_GTA_type"/>
    <property type="match status" value="1"/>
</dbReference>
<dbReference type="HOGENOM" id="CLU_025996_25_1_10"/>
<dbReference type="eggNOG" id="COG0463">
    <property type="taxonomic scope" value="Bacteria"/>
</dbReference>
<comment type="caution">
    <text evidence="2">The sequence shown here is derived from an EMBL/GenBank/DDBJ whole genome shotgun (WGS) entry which is preliminary data.</text>
</comment>
<dbReference type="Gene3D" id="3.90.550.10">
    <property type="entry name" value="Spore Coat Polysaccharide Biosynthesis Protein SpsA, Chain A"/>
    <property type="match status" value="1"/>
</dbReference>
<evidence type="ECO:0000313" key="3">
    <source>
        <dbReference type="Proteomes" id="UP000003160"/>
    </source>
</evidence>
<gene>
    <name evidence="2" type="ORF">HMPREF0645_0874</name>
</gene>
<evidence type="ECO:0000259" key="1">
    <source>
        <dbReference type="Pfam" id="PF00535"/>
    </source>
</evidence>
<keyword evidence="3" id="KW-1185">Reference proteome</keyword>
<dbReference type="EMBL" id="ACKS01000034">
    <property type="protein sequence ID" value="EFA44809.1"/>
    <property type="molecule type" value="Genomic_DNA"/>
</dbReference>
<protein>
    <recommendedName>
        <fullName evidence="1">Glycosyltransferase 2-like domain-containing protein</fullName>
    </recommendedName>
</protein>
<evidence type="ECO:0000313" key="2">
    <source>
        <dbReference type="EMBL" id="EFA44809.1"/>
    </source>
</evidence>
<dbReference type="AlphaFoldDB" id="D1PV89"/>
<dbReference type="PANTHER" id="PTHR22916">
    <property type="entry name" value="GLYCOSYLTRANSFERASE"/>
    <property type="match status" value="1"/>
</dbReference>
<proteinExistence type="predicted"/>
<reference evidence="2 3" key="1">
    <citation type="submission" date="2009-10" db="EMBL/GenBank/DDBJ databases">
        <authorList>
            <person name="Qin X."/>
            <person name="Bachman B."/>
            <person name="Battles P."/>
            <person name="Bell A."/>
            <person name="Bess C."/>
            <person name="Bickham C."/>
            <person name="Chaboub L."/>
            <person name="Chen D."/>
            <person name="Coyle M."/>
            <person name="Deiros D.R."/>
            <person name="Dinh H."/>
            <person name="Forbes L."/>
            <person name="Fowler G."/>
            <person name="Francisco L."/>
            <person name="Fu Q."/>
            <person name="Gubbala S."/>
            <person name="Hale W."/>
            <person name="Han Y."/>
            <person name="Hemphill L."/>
            <person name="Highlander S.K."/>
            <person name="Hirani K."/>
            <person name="Hogues M."/>
            <person name="Jackson L."/>
            <person name="Jakkamsetti A."/>
            <person name="Javaid M."/>
            <person name="Jiang H."/>
            <person name="Korchina V."/>
            <person name="Kovar C."/>
            <person name="Lara F."/>
            <person name="Lee S."/>
            <person name="Mata R."/>
            <person name="Mathew T."/>
            <person name="Moen C."/>
            <person name="Morales K."/>
            <person name="Munidasa M."/>
            <person name="Nazareth L."/>
            <person name="Ngo R."/>
            <person name="Nguyen L."/>
            <person name="Okwuonu G."/>
            <person name="Ongeri F."/>
            <person name="Patil S."/>
            <person name="Petrosino J."/>
            <person name="Pham C."/>
            <person name="Pham P."/>
            <person name="Pu L.-L."/>
            <person name="Puazo M."/>
            <person name="Raj R."/>
            <person name="Reid J."/>
            <person name="Rouhana J."/>
            <person name="Saada N."/>
            <person name="Shang Y."/>
            <person name="Simmons D."/>
            <person name="Thornton R."/>
            <person name="Warren J."/>
            <person name="Weissenberger G."/>
            <person name="Zhang J."/>
            <person name="Zhang L."/>
            <person name="Zhou C."/>
            <person name="Zhu D."/>
            <person name="Muzny D."/>
            <person name="Worley K."/>
            <person name="Gibbs R."/>
        </authorList>
    </citation>
    <scope>NUCLEOTIDE SEQUENCE [LARGE SCALE GENOMIC DNA]</scope>
    <source>
        <strain evidence="2 3">DSM 17361</strain>
    </source>
</reference>
<dbReference type="InterPro" id="IPR029044">
    <property type="entry name" value="Nucleotide-diphossugar_trans"/>
</dbReference>
<dbReference type="SUPFAM" id="SSF53448">
    <property type="entry name" value="Nucleotide-diphospho-sugar transferases"/>
    <property type="match status" value="1"/>
</dbReference>
<dbReference type="Proteomes" id="UP000003160">
    <property type="component" value="Unassembled WGS sequence"/>
</dbReference>
<name>D1PV89_9BACT</name>
<dbReference type="PANTHER" id="PTHR22916:SF3">
    <property type="entry name" value="UDP-GLCNAC:BETAGAL BETA-1,3-N-ACETYLGLUCOSAMINYLTRANSFERASE-LIKE PROTEIN 1"/>
    <property type="match status" value="1"/>
</dbReference>
<sequence>MIRECIESILRLSLARDEREIIIVDDGSDIPALNNLTDLQDQITYIRQPNQGPSAARNRGLQCATGKFIQFVDGDDYIIQAPYEHCLDIIRFREADVVLFHETTKTQPEVPFIYDGPVSGVSFMRHNNLRASACGYLFKRSILGSLRFTPGILHEDEEFTPQLMLRAEQVYSTKSEAYFYRKRGGSRLNKIGRRHTVKRQSDTIHVILKLRDIAETLPETDQMAVNRRIAQLSMDYLYNTIKLTHSHKQLNKAMNRLRRYGLYPLPDKNYTKKYRVFKKLVDSSIGRWILLLTIR</sequence>
<feature type="domain" description="Glycosyltransferase 2-like" evidence="1">
    <location>
        <begin position="1"/>
        <end position="100"/>
    </location>
</feature>
<organism evidence="2 3">
    <name type="scientific">Hallella bergensis DSM 17361</name>
    <dbReference type="NCBI Taxonomy" id="585502"/>
    <lineage>
        <taxon>Bacteria</taxon>
        <taxon>Pseudomonadati</taxon>
        <taxon>Bacteroidota</taxon>
        <taxon>Bacteroidia</taxon>
        <taxon>Bacteroidales</taxon>
        <taxon>Prevotellaceae</taxon>
        <taxon>Hallella</taxon>
    </lineage>
</organism>